<dbReference type="Proteomes" id="UP000184204">
    <property type="component" value="Unassembled WGS sequence"/>
</dbReference>
<dbReference type="EMBL" id="CP014223">
    <property type="protein sequence ID" value="AMJ41196.1"/>
    <property type="molecule type" value="Genomic_DNA"/>
</dbReference>
<dbReference type="SMART" id="SM00849">
    <property type="entry name" value="Lactamase_B"/>
    <property type="match status" value="1"/>
</dbReference>
<dbReference type="OrthoDB" id="9761531at2"/>
<dbReference type="RefSeq" id="WP_066049987.1">
    <property type="nucleotide sequence ID" value="NZ_CP014223.1"/>
</dbReference>
<reference evidence="5" key="3">
    <citation type="submission" date="2016-11" db="EMBL/GenBank/DDBJ databases">
        <authorList>
            <person name="Jaros S."/>
            <person name="Januszkiewicz K."/>
            <person name="Wedrychowicz H."/>
        </authorList>
    </citation>
    <scope>NUCLEOTIDE SEQUENCE [LARGE SCALE GENOMIC DNA]</scope>
    <source>
        <strain evidence="5">DSM 1682</strain>
    </source>
</reference>
<dbReference type="CDD" id="cd07712">
    <property type="entry name" value="MBLAC2-like_MBL-fold"/>
    <property type="match status" value="1"/>
</dbReference>
<dbReference type="InterPro" id="IPR050855">
    <property type="entry name" value="NDM-1-like"/>
</dbReference>
<gene>
    <name evidence="2" type="primary">gloB_4</name>
    <name evidence="2" type="ORF">CPRO_16030</name>
    <name evidence="3" type="ORF">SAMN02745151_01416</name>
</gene>
<evidence type="ECO:0000313" key="5">
    <source>
        <dbReference type="Proteomes" id="UP000184204"/>
    </source>
</evidence>
<reference evidence="2 4" key="1">
    <citation type="journal article" date="2016" name="Genome Announc.">
        <title>Complete Genome Sequence of the Amino Acid-Fermenting Clostridium propionicum X2 (DSM 1682).</title>
        <authorList>
            <person name="Poehlein A."/>
            <person name="Schlien K."/>
            <person name="Chowdhury N.P."/>
            <person name="Gottschalk G."/>
            <person name="Buckel W."/>
            <person name="Daniel R."/>
        </authorList>
    </citation>
    <scope>NUCLEOTIDE SEQUENCE [LARGE SCALE GENOMIC DNA]</scope>
    <source>
        <strain evidence="2 4">X2</strain>
    </source>
</reference>
<reference evidence="4" key="2">
    <citation type="submission" date="2016-01" db="EMBL/GenBank/DDBJ databases">
        <authorList>
            <person name="Poehlein A."/>
            <person name="Schlien K."/>
            <person name="Gottschalk G."/>
            <person name="Buckel W."/>
            <person name="Daniel R."/>
        </authorList>
    </citation>
    <scope>NUCLEOTIDE SEQUENCE [LARGE SCALE GENOMIC DNA]</scope>
    <source>
        <strain evidence="4">X2</strain>
    </source>
</reference>
<dbReference type="PANTHER" id="PTHR42951:SF4">
    <property type="entry name" value="ACYL-COENZYME A THIOESTERASE MBLAC2"/>
    <property type="match status" value="1"/>
</dbReference>
<evidence type="ECO:0000313" key="4">
    <source>
        <dbReference type="Proteomes" id="UP000068026"/>
    </source>
</evidence>
<keyword evidence="4" id="KW-1185">Reference proteome</keyword>
<dbReference type="Proteomes" id="UP000068026">
    <property type="component" value="Chromosome"/>
</dbReference>
<accession>A0A0X1U8C6</accession>
<evidence type="ECO:0000313" key="3">
    <source>
        <dbReference type="EMBL" id="SHE65662.1"/>
    </source>
</evidence>
<dbReference type="InterPro" id="IPR001279">
    <property type="entry name" value="Metallo-B-lactamas"/>
</dbReference>
<keyword evidence="2" id="KW-0378">Hydrolase</keyword>
<feature type="domain" description="Metallo-beta-lactamase" evidence="1">
    <location>
        <begin position="26"/>
        <end position="212"/>
    </location>
</feature>
<dbReference type="SUPFAM" id="SSF56281">
    <property type="entry name" value="Metallo-hydrolase/oxidoreductase"/>
    <property type="match status" value="1"/>
</dbReference>
<sequence>MEEDWFTIDKIDNATYIISEYRHWEETHCYLLNGEDRSLLIDTGLGISNIYDVVKLLTDKPITAVATHIHWDHIGGHKYFPDFYAHEEELVWLRGGFPLSMDTIREMVLDRCDPPEGYDVGTYEFFQGEPTKVLYGNEVIDLGGRSIEIIHTPGHSPGHICFYEAARGYLFTGDLIYKDTLFAYYPSTDPQAYLCSLESISSLSVEKVFPAHHTLDIQPEIIIRMRDALRKLKAEGKLHHGSGTFDYGDWAIWM</sequence>
<dbReference type="InterPro" id="IPR036866">
    <property type="entry name" value="RibonucZ/Hydroxyglut_hydro"/>
</dbReference>
<proteinExistence type="predicted"/>
<dbReference type="PANTHER" id="PTHR42951">
    <property type="entry name" value="METALLO-BETA-LACTAMASE DOMAIN-CONTAINING"/>
    <property type="match status" value="1"/>
</dbReference>
<organism evidence="3 5">
    <name type="scientific">Anaerotignum propionicum DSM 1682</name>
    <dbReference type="NCBI Taxonomy" id="991789"/>
    <lineage>
        <taxon>Bacteria</taxon>
        <taxon>Bacillati</taxon>
        <taxon>Bacillota</taxon>
        <taxon>Clostridia</taxon>
        <taxon>Lachnospirales</taxon>
        <taxon>Anaerotignaceae</taxon>
        <taxon>Anaerotignum</taxon>
    </lineage>
</organism>
<dbReference type="EC" id="3.1.2.6" evidence="2"/>
<dbReference type="Pfam" id="PF00753">
    <property type="entry name" value="Lactamase_B"/>
    <property type="match status" value="1"/>
</dbReference>
<evidence type="ECO:0000259" key="1">
    <source>
        <dbReference type="SMART" id="SM00849"/>
    </source>
</evidence>
<evidence type="ECO:0000313" key="2">
    <source>
        <dbReference type="EMBL" id="AMJ41196.1"/>
    </source>
</evidence>
<dbReference type="EMBL" id="FQUA01000004">
    <property type="protein sequence ID" value="SHE65662.1"/>
    <property type="molecule type" value="Genomic_DNA"/>
</dbReference>
<protein>
    <submittedName>
        <fullName evidence="3">Glyoxylase, beta-lactamase superfamily II</fullName>
    </submittedName>
    <submittedName>
        <fullName evidence="2">Hydroxyacylglutathione hydrolase</fullName>
        <ecNumber evidence="2">3.1.2.6</ecNumber>
    </submittedName>
</protein>
<reference evidence="3" key="4">
    <citation type="submission" date="2016-11" db="EMBL/GenBank/DDBJ databases">
        <authorList>
            <person name="Varghese N."/>
            <person name="Submissions S."/>
        </authorList>
    </citation>
    <scope>NUCLEOTIDE SEQUENCE</scope>
    <source>
        <strain evidence="3">DSM 1682</strain>
    </source>
</reference>
<name>A0A0X1U8C6_ANAPI</name>
<dbReference type="GO" id="GO:0004416">
    <property type="term" value="F:hydroxyacylglutathione hydrolase activity"/>
    <property type="evidence" value="ECO:0007669"/>
    <property type="project" value="UniProtKB-EC"/>
</dbReference>
<dbReference type="AlphaFoldDB" id="A0A0X1U8C6"/>
<dbReference type="Gene3D" id="3.60.15.10">
    <property type="entry name" value="Ribonuclease Z/Hydroxyacylglutathione hydrolase-like"/>
    <property type="match status" value="1"/>
</dbReference>
<dbReference type="KEGG" id="cpro:CPRO_16030"/>